<keyword evidence="14" id="KW-1185">Reference proteome</keyword>
<keyword evidence="4 9" id="KW-0812">Transmembrane</keyword>
<dbReference type="GO" id="GO:0032977">
    <property type="term" value="F:membrane insertase activity"/>
    <property type="evidence" value="ECO:0007669"/>
    <property type="project" value="InterPro"/>
</dbReference>
<dbReference type="InterPro" id="IPR001708">
    <property type="entry name" value="YidC/ALB3/OXA1/COX18"/>
</dbReference>
<comment type="subcellular location">
    <subcellularLocation>
        <location evidence="1">Cell membrane</location>
        <topology evidence="1">Multi-pass membrane protein</topology>
    </subcellularLocation>
    <subcellularLocation>
        <location evidence="9">Membrane</location>
        <topology evidence="9">Multi-pass membrane protein</topology>
    </subcellularLocation>
</comment>
<reference evidence="13" key="1">
    <citation type="submission" date="2020-09" db="EMBL/GenBank/DDBJ databases">
        <title>New species isolated from human feces.</title>
        <authorList>
            <person name="Kitahara M."/>
            <person name="Shigeno Y."/>
            <person name="Shime M."/>
            <person name="Matsumoto Y."/>
            <person name="Nakamura S."/>
            <person name="Motooka D."/>
            <person name="Fukuoka S."/>
            <person name="Nishikawa H."/>
            <person name="Benno Y."/>
        </authorList>
    </citation>
    <scope>NUCLEOTIDE SEQUENCE</scope>
    <source>
        <strain evidence="13">MM35</strain>
        <plasmid evidence="13">pMM35_01</plasmid>
    </source>
</reference>
<dbReference type="AlphaFoldDB" id="A0A810PZM7"/>
<evidence type="ECO:0000256" key="3">
    <source>
        <dbReference type="ARBA" id="ARBA00022475"/>
    </source>
</evidence>
<feature type="domain" description="Membrane insertase YidC/Oxa/ALB C-terminal" evidence="12">
    <location>
        <begin position="27"/>
        <end position="279"/>
    </location>
</feature>
<evidence type="ECO:0000313" key="13">
    <source>
        <dbReference type="EMBL" id="BCK79537.1"/>
    </source>
</evidence>
<keyword evidence="6 11" id="KW-1133">Transmembrane helix</keyword>
<evidence type="ECO:0000256" key="1">
    <source>
        <dbReference type="ARBA" id="ARBA00004651"/>
    </source>
</evidence>
<keyword evidence="5" id="KW-0653">Protein transport</keyword>
<dbReference type="GO" id="GO:0015031">
    <property type="term" value="P:protein transport"/>
    <property type="evidence" value="ECO:0007669"/>
    <property type="project" value="UniProtKB-KW"/>
</dbReference>
<feature type="compositionally biased region" description="Basic and acidic residues" evidence="10">
    <location>
        <begin position="289"/>
        <end position="311"/>
    </location>
</feature>
<evidence type="ECO:0000256" key="2">
    <source>
        <dbReference type="ARBA" id="ARBA00022448"/>
    </source>
</evidence>
<evidence type="ECO:0000256" key="10">
    <source>
        <dbReference type="SAM" id="MobiDB-lite"/>
    </source>
</evidence>
<dbReference type="PANTHER" id="PTHR12428:SF65">
    <property type="entry name" value="CYTOCHROME C OXIDASE ASSEMBLY PROTEIN COX18, MITOCHONDRIAL"/>
    <property type="match status" value="1"/>
</dbReference>
<sequence length="368" mass="41660">MFAQLGYYICVPFAWLTRVFYSLTGSYGLALILFTLVVKLVILPFQLKGKKSMLRMNRMQGKMKDIQTRYANNKQRQQEEMANLYAQEGVNPMSGCLWSFLPFPILIALYAIIRQPLRYLMGLSMDTITAISDAAAKLGYAAAEGGQAAAYEQIYLAKFVHQHWSSFQGQFDGLINLDYNFLGMDLASQGSTLFKQITTGGWPVIGVLLLPVIATALQFLMTVVSMKSSGAAANSQSKMMMYLMPLMTLWMGYILPAALCVYWIANTAFSVIQEQLLNKRFNKILDREETEKERAKREARAAKMMASRERMLQQQQQYEKAKSGNNGNKKKGQPSKKAEKRASTNENGRVGQRPYARGRAYSEHHYEE</sequence>
<comment type="similarity">
    <text evidence="9">Belongs to the OXA1/ALB3/YidC family.</text>
</comment>
<evidence type="ECO:0000256" key="11">
    <source>
        <dbReference type="SAM" id="Phobius"/>
    </source>
</evidence>
<evidence type="ECO:0000256" key="6">
    <source>
        <dbReference type="ARBA" id="ARBA00022989"/>
    </source>
</evidence>
<feature type="transmembrane region" description="Helical" evidence="11">
    <location>
        <begin position="95"/>
        <end position="113"/>
    </location>
</feature>
<dbReference type="InterPro" id="IPR028055">
    <property type="entry name" value="YidC/Oxa/ALB_C"/>
</dbReference>
<evidence type="ECO:0000256" key="9">
    <source>
        <dbReference type="RuleBase" id="RU003945"/>
    </source>
</evidence>
<name>A0A810PZM7_9FIRM</name>
<evidence type="ECO:0000256" key="8">
    <source>
        <dbReference type="ARBA" id="ARBA00023186"/>
    </source>
</evidence>
<keyword evidence="8" id="KW-0143">Chaperone</keyword>
<keyword evidence="7 11" id="KW-0472">Membrane</keyword>
<evidence type="ECO:0000256" key="4">
    <source>
        <dbReference type="ARBA" id="ARBA00022692"/>
    </source>
</evidence>
<protein>
    <recommendedName>
        <fullName evidence="12">Membrane insertase YidC/Oxa/ALB C-terminal domain-containing protein</fullName>
    </recommendedName>
</protein>
<dbReference type="Proteomes" id="UP000681343">
    <property type="component" value="Plasmid pMM35_01"/>
</dbReference>
<dbReference type="CDD" id="cd20070">
    <property type="entry name" value="5TM_YidC_Alb3"/>
    <property type="match status" value="1"/>
</dbReference>
<dbReference type="PANTHER" id="PTHR12428">
    <property type="entry name" value="OXA1"/>
    <property type="match status" value="1"/>
</dbReference>
<evidence type="ECO:0000256" key="5">
    <source>
        <dbReference type="ARBA" id="ARBA00022927"/>
    </source>
</evidence>
<organism evidence="13 14">
    <name type="scientific">Vescimonas fastidiosa</name>
    <dbReference type="NCBI Taxonomy" id="2714353"/>
    <lineage>
        <taxon>Bacteria</taxon>
        <taxon>Bacillati</taxon>
        <taxon>Bacillota</taxon>
        <taxon>Clostridia</taxon>
        <taxon>Eubacteriales</taxon>
        <taxon>Oscillospiraceae</taxon>
        <taxon>Vescimonas</taxon>
    </lineage>
</organism>
<keyword evidence="3" id="KW-1003">Cell membrane</keyword>
<evidence type="ECO:0000259" key="12">
    <source>
        <dbReference type="Pfam" id="PF02096"/>
    </source>
</evidence>
<dbReference type="GO" id="GO:0005886">
    <property type="term" value="C:plasma membrane"/>
    <property type="evidence" value="ECO:0007669"/>
    <property type="project" value="UniProtKB-SubCell"/>
</dbReference>
<feature type="transmembrane region" description="Helical" evidence="11">
    <location>
        <begin position="201"/>
        <end position="221"/>
    </location>
</feature>
<gene>
    <name evidence="13" type="ORF">MM35RIKEN_17290</name>
</gene>
<dbReference type="RefSeq" id="WP_212821198.1">
    <property type="nucleotide sequence ID" value="NZ_AP023416.1"/>
</dbReference>
<evidence type="ECO:0000313" key="14">
    <source>
        <dbReference type="Proteomes" id="UP000681343"/>
    </source>
</evidence>
<accession>A0A810PZM7</accession>
<feature type="transmembrane region" description="Helical" evidence="11">
    <location>
        <begin position="27"/>
        <end position="47"/>
    </location>
</feature>
<dbReference type="KEGG" id="vfa:MM35RIKEN_17290"/>
<dbReference type="NCBIfam" id="TIGR03592">
    <property type="entry name" value="yidC_oxa1_cterm"/>
    <property type="match status" value="1"/>
</dbReference>
<dbReference type="EMBL" id="AP023416">
    <property type="protein sequence ID" value="BCK79537.1"/>
    <property type="molecule type" value="Genomic_DNA"/>
</dbReference>
<feature type="region of interest" description="Disordered" evidence="10">
    <location>
        <begin position="289"/>
        <end position="368"/>
    </location>
</feature>
<dbReference type="InterPro" id="IPR047196">
    <property type="entry name" value="YidC_ALB_C"/>
</dbReference>
<keyword evidence="13" id="KW-0614">Plasmid</keyword>
<geneLocation type="plasmid" evidence="13 14">
    <name>pMM35_01</name>
</geneLocation>
<keyword evidence="2" id="KW-0813">Transport</keyword>
<feature type="transmembrane region" description="Helical" evidence="11">
    <location>
        <begin position="242"/>
        <end position="265"/>
    </location>
</feature>
<proteinExistence type="inferred from homology"/>
<evidence type="ECO:0000256" key="7">
    <source>
        <dbReference type="ARBA" id="ARBA00023136"/>
    </source>
</evidence>
<dbReference type="Pfam" id="PF02096">
    <property type="entry name" value="60KD_IMP"/>
    <property type="match status" value="1"/>
</dbReference>
<dbReference type="GO" id="GO:0051205">
    <property type="term" value="P:protein insertion into membrane"/>
    <property type="evidence" value="ECO:0007669"/>
    <property type="project" value="TreeGrafter"/>
</dbReference>